<dbReference type="PANTHER" id="PTHR13966:SF19">
    <property type="entry name" value="NUCLEASE EXOG, MITOCHONDRIAL"/>
    <property type="match status" value="1"/>
</dbReference>
<keyword evidence="5" id="KW-0479">Metal-binding</keyword>
<dbReference type="GO" id="GO:0004521">
    <property type="term" value="F:RNA endonuclease activity"/>
    <property type="evidence" value="ECO:0007669"/>
    <property type="project" value="TreeGrafter"/>
</dbReference>
<evidence type="ECO:0000256" key="2">
    <source>
        <dbReference type="ARBA" id="ARBA00022722"/>
    </source>
</evidence>
<organism evidence="7 8">
    <name type="scientific">Parnassius apollo</name>
    <name type="common">Apollo butterfly</name>
    <name type="synonym">Papilio apollo</name>
    <dbReference type="NCBI Taxonomy" id="110799"/>
    <lineage>
        <taxon>Eukaryota</taxon>
        <taxon>Metazoa</taxon>
        <taxon>Ecdysozoa</taxon>
        <taxon>Arthropoda</taxon>
        <taxon>Hexapoda</taxon>
        <taxon>Insecta</taxon>
        <taxon>Pterygota</taxon>
        <taxon>Neoptera</taxon>
        <taxon>Endopterygota</taxon>
        <taxon>Lepidoptera</taxon>
        <taxon>Glossata</taxon>
        <taxon>Ditrysia</taxon>
        <taxon>Papilionoidea</taxon>
        <taxon>Papilionidae</taxon>
        <taxon>Parnassiinae</taxon>
        <taxon>Parnassini</taxon>
        <taxon>Parnassius</taxon>
        <taxon>Parnassius</taxon>
    </lineage>
</organism>
<name>A0A8S3XUP0_PARAO</name>
<keyword evidence="3" id="KW-0255">Endonuclease</keyword>
<keyword evidence="2" id="KW-0540">Nuclease</keyword>
<evidence type="ECO:0000256" key="5">
    <source>
        <dbReference type="PIRSR" id="PIRSR640255-2"/>
    </source>
</evidence>
<accession>A0A8S3XUP0</accession>
<dbReference type="GO" id="GO:0000014">
    <property type="term" value="F:single-stranded DNA endodeoxyribonuclease activity"/>
    <property type="evidence" value="ECO:0007669"/>
    <property type="project" value="TreeGrafter"/>
</dbReference>
<dbReference type="InterPro" id="IPR040255">
    <property type="entry name" value="Non-specific_endonuclease"/>
</dbReference>
<dbReference type="InterPro" id="IPR001604">
    <property type="entry name" value="Endo_G_ENPP1-like_dom"/>
</dbReference>
<dbReference type="GO" id="GO:0046872">
    <property type="term" value="F:metal ion binding"/>
    <property type="evidence" value="ECO:0007669"/>
    <property type="project" value="UniProtKB-KW"/>
</dbReference>
<dbReference type="AlphaFoldDB" id="A0A8S3XUP0"/>
<sequence length="209" mass="24336">MYECRTLIHTDTGLFGKFRMAQVYSMKNQRARFMEILGDKMDRRYITRNQFLTRGHLAPRVDFTLGALQRASFHYINTAPQWLRGNAGDWAALEDAVRRRAYRNGSRLVVYTGTYGVCTLADAHNEQQELFLNVDDNNNGVVPVPLYYYKLRNVVSETWIITNVIIQFWTEVKKYKDAGGNNPFQELAELDLHVLVLPHSNVDIKRIFR</sequence>
<dbReference type="OrthoDB" id="8194122at2759"/>
<keyword evidence="3" id="KW-0378">Hydrolase</keyword>
<reference evidence="7" key="1">
    <citation type="submission" date="2021-04" db="EMBL/GenBank/DDBJ databases">
        <authorList>
            <person name="Tunstrom K."/>
        </authorList>
    </citation>
    <scope>NUCLEOTIDE SEQUENCE</scope>
</reference>
<dbReference type="GO" id="GO:0003676">
    <property type="term" value="F:nucleic acid binding"/>
    <property type="evidence" value="ECO:0007669"/>
    <property type="project" value="InterPro"/>
</dbReference>
<dbReference type="PANTHER" id="PTHR13966">
    <property type="entry name" value="ENDONUCLEASE RELATED"/>
    <property type="match status" value="1"/>
</dbReference>
<dbReference type="GO" id="GO:0005634">
    <property type="term" value="C:nucleus"/>
    <property type="evidence" value="ECO:0007669"/>
    <property type="project" value="TreeGrafter"/>
</dbReference>
<evidence type="ECO:0000259" key="6">
    <source>
        <dbReference type="SMART" id="SM00892"/>
    </source>
</evidence>
<dbReference type="Proteomes" id="UP000691718">
    <property type="component" value="Unassembled WGS sequence"/>
</dbReference>
<dbReference type="SMART" id="SM00892">
    <property type="entry name" value="Endonuclease_NS"/>
    <property type="match status" value="1"/>
</dbReference>
<proteinExistence type="inferred from homology"/>
<dbReference type="Pfam" id="PF01223">
    <property type="entry name" value="Endonuclease_NS"/>
    <property type="match status" value="1"/>
</dbReference>
<keyword evidence="8" id="KW-1185">Reference proteome</keyword>
<evidence type="ECO:0000313" key="8">
    <source>
        <dbReference type="Proteomes" id="UP000691718"/>
    </source>
</evidence>
<feature type="domain" description="DNA/RNA non-specific endonuclease/pyrophosphatase/phosphodiesterase" evidence="6">
    <location>
        <begin position="16"/>
        <end position="203"/>
    </location>
</feature>
<dbReference type="GO" id="GO:0006309">
    <property type="term" value="P:apoptotic DNA fragmentation"/>
    <property type="evidence" value="ECO:0007669"/>
    <property type="project" value="TreeGrafter"/>
</dbReference>
<dbReference type="GO" id="GO:0005743">
    <property type="term" value="C:mitochondrial inner membrane"/>
    <property type="evidence" value="ECO:0007669"/>
    <property type="project" value="TreeGrafter"/>
</dbReference>
<gene>
    <name evidence="7" type="ORF">PAPOLLO_LOCUS20901</name>
</gene>
<dbReference type="EMBL" id="CAJQZP010001297">
    <property type="protein sequence ID" value="CAG5036787.1"/>
    <property type="molecule type" value="Genomic_DNA"/>
</dbReference>
<feature type="active site" description="Proton acceptor" evidence="4">
    <location>
        <position position="56"/>
    </location>
</feature>
<comment type="caution">
    <text evidence="7">The sequence shown here is derived from an EMBL/GenBank/DDBJ whole genome shotgun (WGS) entry which is preliminary data.</text>
</comment>
<comment type="similarity">
    <text evidence="1">Belongs to the DNA/RNA non-specific endonuclease family.</text>
</comment>
<protein>
    <submittedName>
        <fullName evidence="7">(apollo) hypothetical protein</fullName>
    </submittedName>
</protein>
<evidence type="ECO:0000256" key="4">
    <source>
        <dbReference type="PIRSR" id="PIRSR640255-1"/>
    </source>
</evidence>
<evidence type="ECO:0000256" key="1">
    <source>
        <dbReference type="ARBA" id="ARBA00010052"/>
    </source>
</evidence>
<evidence type="ECO:0000313" key="7">
    <source>
        <dbReference type="EMBL" id="CAG5036787.1"/>
    </source>
</evidence>
<evidence type="ECO:0000256" key="3">
    <source>
        <dbReference type="ARBA" id="ARBA00022759"/>
    </source>
</evidence>
<feature type="binding site" evidence="5">
    <location>
        <position position="86"/>
    </location>
    <ligand>
        <name>Mg(2+)</name>
        <dbReference type="ChEBI" id="CHEBI:18420"/>
        <note>catalytic</note>
    </ligand>
</feature>